<dbReference type="InterPro" id="IPR045117">
    <property type="entry name" value="ATXN2-like"/>
</dbReference>
<feature type="compositionally biased region" description="Low complexity" evidence="1">
    <location>
        <begin position="515"/>
        <end position="532"/>
    </location>
</feature>
<feature type="region of interest" description="Disordered" evidence="1">
    <location>
        <begin position="1"/>
        <end position="59"/>
    </location>
</feature>
<feature type="compositionally biased region" description="Basic and acidic residues" evidence="1">
    <location>
        <begin position="19"/>
        <end position="33"/>
    </location>
</feature>
<dbReference type="PANTHER" id="PTHR12854">
    <property type="entry name" value="ATAXIN 2-RELATED"/>
    <property type="match status" value="1"/>
</dbReference>
<dbReference type="GO" id="GO:0034063">
    <property type="term" value="P:stress granule assembly"/>
    <property type="evidence" value="ECO:0007669"/>
    <property type="project" value="TreeGrafter"/>
</dbReference>
<organism evidence="3 4">
    <name type="scientific">Dillenia turbinata</name>
    <dbReference type="NCBI Taxonomy" id="194707"/>
    <lineage>
        <taxon>Eukaryota</taxon>
        <taxon>Viridiplantae</taxon>
        <taxon>Streptophyta</taxon>
        <taxon>Embryophyta</taxon>
        <taxon>Tracheophyta</taxon>
        <taxon>Spermatophyta</taxon>
        <taxon>Magnoliopsida</taxon>
        <taxon>eudicotyledons</taxon>
        <taxon>Gunneridae</taxon>
        <taxon>Pentapetalae</taxon>
        <taxon>Dilleniales</taxon>
        <taxon>Dilleniaceae</taxon>
        <taxon>Dillenia</taxon>
    </lineage>
</organism>
<name>A0AAN8UFX1_9MAGN</name>
<feature type="compositionally biased region" description="Polar residues" evidence="1">
    <location>
        <begin position="487"/>
        <end position="501"/>
    </location>
</feature>
<dbReference type="InterPro" id="IPR009818">
    <property type="entry name" value="PAM2_motif"/>
</dbReference>
<proteinExistence type="predicted"/>
<protein>
    <submittedName>
        <fullName evidence="3">Ataxin-2, C-terminal</fullName>
    </submittedName>
</protein>
<dbReference type="PANTHER" id="PTHR12854:SF7">
    <property type="entry name" value="ATAXIN-2 HOMOLOG"/>
    <property type="match status" value="1"/>
</dbReference>
<evidence type="ECO:0000256" key="1">
    <source>
        <dbReference type="SAM" id="MobiDB-lite"/>
    </source>
</evidence>
<dbReference type="SMART" id="SM01272">
    <property type="entry name" value="LsmAD"/>
    <property type="match status" value="1"/>
</dbReference>
<gene>
    <name evidence="3" type="ORF">RJ641_019827</name>
</gene>
<evidence type="ECO:0000313" key="3">
    <source>
        <dbReference type="EMBL" id="KAK6914710.1"/>
    </source>
</evidence>
<evidence type="ECO:0000313" key="4">
    <source>
        <dbReference type="Proteomes" id="UP001370490"/>
    </source>
</evidence>
<dbReference type="AlphaFoldDB" id="A0AAN8UFX1"/>
<dbReference type="EMBL" id="JBAMMX010000025">
    <property type="protein sequence ID" value="KAK6914710.1"/>
    <property type="molecule type" value="Genomic_DNA"/>
</dbReference>
<dbReference type="InterPro" id="IPR009604">
    <property type="entry name" value="LsmAD_domain"/>
</dbReference>
<feature type="compositionally biased region" description="Polar residues" evidence="1">
    <location>
        <begin position="1"/>
        <end position="16"/>
    </location>
</feature>
<feature type="region of interest" description="Disordered" evidence="1">
    <location>
        <begin position="487"/>
        <end position="568"/>
    </location>
</feature>
<reference evidence="3 4" key="1">
    <citation type="submission" date="2023-12" db="EMBL/GenBank/DDBJ databases">
        <title>A high-quality genome assembly for Dillenia turbinata (Dilleniales).</title>
        <authorList>
            <person name="Chanderbali A."/>
        </authorList>
    </citation>
    <scope>NUCLEOTIDE SEQUENCE [LARGE SCALE GENOMIC DNA]</scope>
    <source>
        <strain evidence="3">LSX21</strain>
        <tissue evidence="3">Leaf</tissue>
    </source>
</reference>
<dbReference type="GO" id="GO:0003729">
    <property type="term" value="F:mRNA binding"/>
    <property type="evidence" value="ECO:0007669"/>
    <property type="project" value="TreeGrafter"/>
</dbReference>
<comment type="caution">
    <text evidence="3">The sequence shown here is derived from an EMBL/GenBank/DDBJ whole genome shotgun (WGS) entry which is preliminary data.</text>
</comment>
<dbReference type="Pfam" id="PF14438">
    <property type="entry name" value="SM-ATX"/>
    <property type="match status" value="1"/>
</dbReference>
<feature type="compositionally biased region" description="Low complexity" evidence="1">
    <location>
        <begin position="541"/>
        <end position="557"/>
    </location>
</feature>
<dbReference type="Proteomes" id="UP001370490">
    <property type="component" value="Unassembled WGS sequence"/>
</dbReference>
<dbReference type="GO" id="GO:0010494">
    <property type="term" value="C:cytoplasmic stress granule"/>
    <property type="evidence" value="ECO:0007669"/>
    <property type="project" value="TreeGrafter"/>
</dbReference>
<accession>A0AAN8UFX1</accession>
<dbReference type="Pfam" id="PF06741">
    <property type="entry name" value="LsmAD"/>
    <property type="match status" value="1"/>
</dbReference>
<dbReference type="InterPro" id="IPR025852">
    <property type="entry name" value="SM_dom_ATX"/>
</dbReference>
<keyword evidence="4" id="KW-1185">Reference proteome</keyword>
<dbReference type="Pfam" id="PF07145">
    <property type="entry name" value="PAM2"/>
    <property type="match status" value="1"/>
</dbReference>
<sequence length="785" mass="86733">MNLQHAVQPRASTNGFSRRRIEREPVNRQESKSQHGRTSTGRSMSTGVTTGNKGGGYGSSSRDRLVCLTTCLIGHHVEVQVKSGSIFSGIFHAMNAEKDFGITLKMARIIKDCSLKGQKAESVSKAPSKTLTIAAKELVQVMAKGVCVTRDGLTNELQCEKQQDILIDAFISQSRQVDMERELERWVPEEDDPQWPELDNIFDGHWNRSWDQFETNEALFGVKSTFNEELYTTKLERGAHMRELEEEASRIAREIQGEETQDLHVAEERGVNLNDFDIDEETRFSSVLRSVNDSGYEDNEEIILDSHNTETFGIYSGRFLTEQNIGQINDGSQVLSSSSSLDDAQSSQCSTGRDLLRSNSNDCAKELSSELPPRGLMTVATESSCSIQDNQFIEDHGHKSSIKDFVEKQTSSGNARTSKSEVSSSAFLEAAMEHTNDQKILDSRIPSVVRGLFSHSGPTLLFDVDNQLSLNTKKDVSEKGLSAISYASNSSKGTEQITSPSELPEPAVTGKAPGSLQSNSRARPSSSASSTSDGVGATPTVAAPGLSPSSSVGSLSSEKSTLNPNAKEFKLNPNAKSFIPSQLSMRPASPVADGSFYLPANVPPIAHMHGMPMGVGIECGRSLTLFFQIAPSFVAPQPVMFNPQAPPMQSPQPYFHPNGPQYGQQMMLGHHPRQVLYLPGYHPPNTGLCYEIESLFTPMNRPDHWMGQGSVLSQFMGLRLTPDNFGSGKRGQTFIKPVFSSAWSDPWLFFKYWLCTCDTWARRESDLLTQNRDFWKRDSIKRLYF</sequence>
<evidence type="ECO:0000259" key="2">
    <source>
        <dbReference type="SMART" id="SM01272"/>
    </source>
</evidence>
<feature type="domain" description="LsmAD" evidence="2">
    <location>
        <begin position="220"/>
        <end position="290"/>
    </location>
</feature>